<gene>
    <name evidence="2" type="ORF">ILUMI_05650</name>
</gene>
<protein>
    <recommendedName>
        <fullName evidence="1">SAP domain-containing protein</fullName>
    </recommendedName>
</protein>
<dbReference type="Proteomes" id="UP000801492">
    <property type="component" value="Unassembled WGS sequence"/>
</dbReference>
<dbReference type="SUPFAM" id="SSF68906">
    <property type="entry name" value="SAP domain"/>
    <property type="match status" value="1"/>
</dbReference>
<reference evidence="2" key="1">
    <citation type="submission" date="2019-08" db="EMBL/GenBank/DDBJ databases">
        <title>The genome of the North American firefly Photinus pyralis.</title>
        <authorList>
            <consortium name="Photinus pyralis genome working group"/>
            <person name="Fallon T.R."/>
            <person name="Sander Lower S.E."/>
            <person name="Weng J.-K."/>
        </authorList>
    </citation>
    <scope>NUCLEOTIDE SEQUENCE</scope>
    <source>
        <strain evidence="2">TRF0915ILg1</strain>
        <tissue evidence="2">Whole body</tissue>
    </source>
</reference>
<evidence type="ECO:0000259" key="1">
    <source>
        <dbReference type="PROSITE" id="PS50800"/>
    </source>
</evidence>
<evidence type="ECO:0000313" key="3">
    <source>
        <dbReference type="Proteomes" id="UP000801492"/>
    </source>
</evidence>
<dbReference type="EMBL" id="VTPC01002127">
    <property type="protein sequence ID" value="KAF2900536.1"/>
    <property type="molecule type" value="Genomic_DNA"/>
</dbReference>
<dbReference type="PROSITE" id="PS50800">
    <property type="entry name" value="SAP"/>
    <property type="match status" value="1"/>
</dbReference>
<accession>A0A8K0DAP9</accession>
<dbReference type="Pfam" id="PF02037">
    <property type="entry name" value="SAP"/>
    <property type="match status" value="1"/>
</dbReference>
<organism evidence="2 3">
    <name type="scientific">Ignelater luminosus</name>
    <name type="common">Cucubano</name>
    <name type="synonym">Pyrophorus luminosus</name>
    <dbReference type="NCBI Taxonomy" id="2038154"/>
    <lineage>
        <taxon>Eukaryota</taxon>
        <taxon>Metazoa</taxon>
        <taxon>Ecdysozoa</taxon>
        <taxon>Arthropoda</taxon>
        <taxon>Hexapoda</taxon>
        <taxon>Insecta</taxon>
        <taxon>Pterygota</taxon>
        <taxon>Neoptera</taxon>
        <taxon>Endopterygota</taxon>
        <taxon>Coleoptera</taxon>
        <taxon>Polyphaga</taxon>
        <taxon>Elateriformia</taxon>
        <taxon>Elateroidea</taxon>
        <taxon>Elateridae</taxon>
        <taxon>Agrypninae</taxon>
        <taxon>Pyrophorini</taxon>
        <taxon>Ignelater</taxon>
    </lineage>
</organism>
<name>A0A8K0DAP9_IGNLU</name>
<evidence type="ECO:0000313" key="2">
    <source>
        <dbReference type="EMBL" id="KAF2900536.1"/>
    </source>
</evidence>
<comment type="caution">
    <text evidence="2">The sequence shown here is derived from an EMBL/GenBank/DDBJ whole genome shotgun (WGS) entry which is preliminary data.</text>
</comment>
<dbReference type="OrthoDB" id="6739418at2759"/>
<sequence>MDLKSELKKRNLEHRGNKKDLIRRLKHELNSSFVSESEEDKHLRLSPLYSWIRQYVQDEFKPHLGLLVDMSKQQSGNTNDGNTARKFSGNAEKSAEITGVNVELIKRFHIIVESVKCGFPIDLDPFEKYTQMTRGLYLKEYFWYSMSIAVHTVMEDK</sequence>
<keyword evidence="3" id="KW-1185">Reference proteome</keyword>
<dbReference type="AlphaFoldDB" id="A0A8K0DAP9"/>
<dbReference type="InterPro" id="IPR036361">
    <property type="entry name" value="SAP_dom_sf"/>
</dbReference>
<proteinExistence type="predicted"/>
<dbReference type="Gene3D" id="1.10.720.30">
    <property type="entry name" value="SAP domain"/>
    <property type="match status" value="1"/>
</dbReference>
<dbReference type="InterPro" id="IPR003034">
    <property type="entry name" value="SAP_dom"/>
</dbReference>
<feature type="domain" description="SAP" evidence="1">
    <location>
        <begin position="1"/>
        <end position="29"/>
    </location>
</feature>